<dbReference type="GO" id="GO:0003682">
    <property type="term" value="F:chromatin binding"/>
    <property type="evidence" value="ECO:0007669"/>
    <property type="project" value="TreeGrafter"/>
</dbReference>
<dbReference type="GO" id="GO:0005634">
    <property type="term" value="C:nucleus"/>
    <property type="evidence" value="ECO:0007669"/>
    <property type="project" value="TreeGrafter"/>
</dbReference>
<keyword evidence="2" id="KW-0808">Transferase</keyword>
<evidence type="ECO:0008006" key="10">
    <source>
        <dbReference type="Google" id="ProtNLM"/>
    </source>
</evidence>
<dbReference type="InterPro" id="IPR001214">
    <property type="entry name" value="SET_dom"/>
</dbReference>
<protein>
    <recommendedName>
        <fullName evidence="10">[Histone H3]-lysine(27) N-trimethyltransferase</fullName>
    </recommendedName>
</protein>
<dbReference type="SMART" id="SM00317">
    <property type="entry name" value="SET"/>
    <property type="match status" value="1"/>
</dbReference>
<reference evidence="8" key="1">
    <citation type="submission" date="2021-09" db="EMBL/GenBank/DDBJ databases">
        <authorList>
            <consortium name="AG Swart"/>
            <person name="Singh M."/>
            <person name="Singh A."/>
            <person name="Seah K."/>
            <person name="Emmerich C."/>
        </authorList>
    </citation>
    <scope>NUCLEOTIDE SEQUENCE</scope>
    <source>
        <strain evidence="8">ATCC30299</strain>
    </source>
</reference>
<dbReference type="EMBL" id="CAJZBQ010000060">
    <property type="protein sequence ID" value="CAG9334742.1"/>
    <property type="molecule type" value="Genomic_DNA"/>
</dbReference>
<dbReference type="PANTHER" id="PTHR45747">
    <property type="entry name" value="HISTONE-LYSINE N-METHYLTRANSFERASE E(Z)"/>
    <property type="match status" value="1"/>
</dbReference>
<keyword evidence="3" id="KW-0949">S-adenosyl-L-methionine</keyword>
<dbReference type="GO" id="GO:0046976">
    <property type="term" value="F:histone H3K27 methyltransferase activity"/>
    <property type="evidence" value="ECO:0007669"/>
    <property type="project" value="TreeGrafter"/>
</dbReference>
<accession>A0AAU9KCX9</accession>
<evidence type="ECO:0000259" key="6">
    <source>
        <dbReference type="PROSITE" id="PS50280"/>
    </source>
</evidence>
<dbReference type="Pfam" id="PF00856">
    <property type="entry name" value="SET"/>
    <property type="match status" value="1"/>
</dbReference>
<feature type="domain" description="SET" evidence="6">
    <location>
        <begin position="354"/>
        <end position="473"/>
    </location>
</feature>
<organism evidence="8 9">
    <name type="scientific">Blepharisma stoltei</name>
    <dbReference type="NCBI Taxonomy" id="1481888"/>
    <lineage>
        <taxon>Eukaryota</taxon>
        <taxon>Sar</taxon>
        <taxon>Alveolata</taxon>
        <taxon>Ciliophora</taxon>
        <taxon>Postciliodesmatophora</taxon>
        <taxon>Heterotrichea</taxon>
        <taxon>Heterotrichida</taxon>
        <taxon>Blepharismidae</taxon>
        <taxon>Blepharisma</taxon>
    </lineage>
</organism>
<evidence type="ECO:0000256" key="3">
    <source>
        <dbReference type="ARBA" id="ARBA00022691"/>
    </source>
</evidence>
<dbReference type="Gene3D" id="2.170.270.10">
    <property type="entry name" value="SET domain"/>
    <property type="match status" value="1"/>
</dbReference>
<feature type="domain" description="CXC" evidence="7">
    <location>
        <begin position="238"/>
        <end position="344"/>
    </location>
</feature>
<evidence type="ECO:0000259" key="7">
    <source>
        <dbReference type="PROSITE" id="PS51633"/>
    </source>
</evidence>
<dbReference type="PROSITE" id="PS50280">
    <property type="entry name" value="SET"/>
    <property type="match status" value="1"/>
</dbReference>
<name>A0AAU9KCX9_9CILI</name>
<keyword evidence="4" id="KW-0805">Transcription regulation</keyword>
<dbReference type="InterPro" id="IPR026489">
    <property type="entry name" value="CXC_dom"/>
</dbReference>
<dbReference type="InterPro" id="IPR046341">
    <property type="entry name" value="SET_dom_sf"/>
</dbReference>
<sequence length="496" mass="57377">MENEIEFLKQTYQQYKLNQKYLLFTGNRNRYEPTVVILKPLSPSKEITVLEFPQKLLHGKSLHYQLTPKNIFTKSPSAPQTDRKANFCNKCYIYSCRTHLFERYHKKSANGQNTLYNDTFVQEIDPTFWKQTWRAQEKHLLKTGRWLINFQCKNPSQCGKITGSDHKPHSNEIVDIVIRFLKNGISNPCSISLFLAIPCNEAWDLIKLLKPIYFIYPETPQKLPELVFTDKEPAQVQTQNIVGCNCNCKTPCNVTNSCPCMIGDPISPEEQPNVIPGRQFCEKFCLCNSDCKQRFLGCNCELGACNSTNCVCFAAKMECDPDLCKFCKCSSIIQHPENFGENCKNLTIQLEKWKRTALSQSTIEGAGLGLFILESCKKGEMIVDYKGEMLEDAEADRRGLEYDKKQHSFIFNIDSRYSIDATFYGNKMRYVNHKSQGEQNCMTSIWRSLGNTRIVLIALKDLEAGMELFFDYQYPKDVPYDWYQNYTKQLTKKRSK</sequence>
<evidence type="ECO:0000256" key="2">
    <source>
        <dbReference type="ARBA" id="ARBA00022679"/>
    </source>
</evidence>
<evidence type="ECO:0000256" key="5">
    <source>
        <dbReference type="ARBA" id="ARBA00023163"/>
    </source>
</evidence>
<proteinExistence type="predicted"/>
<evidence type="ECO:0000256" key="1">
    <source>
        <dbReference type="ARBA" id="ARBA00022603"/>
    </source>
</evidence>
<keyword evidence="5" id="KW-0804">Transcription</keyword>
<dbReference type="InterPro" id="IPR045318">
    <property type="entry name" value="EZH1/2-like"/>
</dbReference>
<dbReference type="Proteomes" id="UP001162131">
    <property type="component" value="Unassembled WGS sequence"/>
</dbReference>
<dbReference type="GO" id="GO:0032259">
    <property type="term" value="P:methylation"/>
    <property type="evidence" value="ECO:0007669"/>
    <property type="project" value="UniProtKB-KW"/>
</dbReference>
<dbReference type="PROSITE" id="PS51633">
    <property type="entry name" value="CXC"/>
    <property type="match status" value="1"/>
</dbReference>
<dbReference type="GO" id="GO:0031507">
    <property type="term" value="P:heterochromatin formation"/>
    <property type="evidence" value="ECO:0007669"/>
    <property type="project" value="TreeGrafter"/>
</dbReference>
<keyword evidence="1" id="KW-0489">Methyltransferase</keyword>
<dbReference type="SUPFAM" id="SSF82199">
    <property type="entry name" value="SET domain"/>
    <property type="match status" value="1"/>
</dbReference>
<keyword evidence="9" id="KW-1185">Reference proteome</keyword>
<evidence type="ECO:0000256" key="4">
    <source>
        <dbReference type="ARBA" id="ARBA00023015"/>
    </source>
</evidence>
<dbReference type="PANTHER" id="PTHR45747:SF4">
    <property type="entry name" value="HISTONE-LYSINE N-METHYLTRANSFERASE E(Z)"/>
    <property type="match status" value="1"/>
</dbReference>
<comment type="caution">
    <text evidence="8">The sequence shown here is derived from an EMBL/GenBank/DDBJ whole genome shotgun (WGS) entry which is preliminary data.</text>
</comment>
<evidence type="ECO:0000313" key="9">
    <source>
        <dbReference type="Proteomes" id="UP001162131"/>
    </source>
</evidence>
<dbReference type="AlphaFoldDB" id="A0AAU9KCX9"/>
<evidence type="ECO:0000313" key="8">
    <source>
        <dbReference type="EMBL" id="CAG9334742.1"/>
    </source>
</evidence>
<gene>
    <name evidence="8" type="ORF">BSTOLATCC_MIC62327</name>
</gene>